<dbReference type="EMBL" id="PYAS01000032">
    <property type="protein sequence ID" value="PSL18249.1"/>
    <property type="molecule type" value="Genomic_DNA"/>
</dbReference>
<organism evidence="2 3">
    <name type="scientific">Dyadobacter jiangsuensis</name>
    <dbReference type="NCBI Taxonomy" id="1591085"/>
    <lineage>
        <taxon>Bacteria</taxon>
        <taxon>Pseudomonadati</taxon>
        <taxon>Bacteroidota</taxon>
        <taxon>Cytophagia</taxon>
        <taxon>Cytophagales</taxon>
        <taxon>Spirosomataceae</taxon>
        <taxon>Dyadobacter</taxon>
    </lineage>
</organism>
<dbReference type="RefSeq" id="WP_106599773.1">
    <property type="nucleotide sequence ID" value="NZ_PYAS01000032.1"/>
</dbReference>
<evidence type="ECO:0000313" key="2">
    <source>
        <dbReference type="EMBL" id="PSL18249.1"/>
    </source>
</evidence>
<dbReference type="OrthoDB" id="921154at2"/>
<accession>A0A2P8F958</accession>
<evidence type="ECO:0000256" key="1">
    <source>
        <dbReference type="SAM" id="SignalP"/>
    </source>
</evidence>
<feature type="signal peptide" evidence="1">
    <location>
        <begin position="1"/>
        <end position="23"/>
    </location>
</feature>
<sequence length="458" mass="47025">MKKEYISLMAGMALLLGNQLAQAQLVIDGATFNNYGAVSNRESYTAVTATASGAYTASSGAVFEHYETDANSLRVNNSYNANGSGGSTDNFNGPAGAAGVQGISGSVAPNFSTLALKNGAASAFNLTNTAGANVFTTATFENGITTTVRANAATGALRFQPGATYTGGLTDAQHVDGYVSKIGNTGFVFPVGSSADLRTLEISAPANADAHLSVAYASDLGEAPNTPSPSIKRVYTAGSWDWVAVTASTIDLDVTVSIPNVAAFESTASNLRLVGWDGSQWLDLSGSANASGVAENSTLTGVVPAGAAISQIGIGSIQDLATTPDLRPFTIMSNVTFSTAETVRPFTVRLRNMRTGTVASDLITVRLYKPTPGSVIALTGASAAEWTITNSGTYYTLTTNTDIPASPLGNSITATVSIASATPSGTYPLRVFIPDLSGGEVVADNVNNNLIIQVFKNM</sequence>
<dbReference type="AlphaFoldDB" id="A0A2P8F958"/>
<name>A0A2P8F958_9BACT</name>
<keyword evidence="3" id="KW-1185">Reference proteome</keyword>
<comment type="caution">
    <text evidence="2">The sequence shown here is derived from an EMBL/GenBank/DDBJ whole genome shotgun (WGS) entry which is preliminary data.</text>
</comment>
<protein>
    <recommendedName>
        <fullName evidence="4">CARDB protein</fullName>
    </recommendedName>
</protein>
<dbReference type="Proteomes" id="UP000241964">
    <property type="component" value="Unassembled WGS sequence"/>
</dbReference>
<proteinExistence type="predicted"/>
<keyword evidence="1" id="KW-0732">Signal</keyword>
<reference evidence="2 3" key="1">
    <citation type="submission" date="2018-03" db="EMBL/GenBank/DDBJ databases">
        <title>Genomic Encyclopedia of Archaeal and Bacterial Type Strains, Phase II (KMG-II): from individual species to whole genera.</title>
        <authorList>
            <person name="Goeker M."/>
        </authorList>
    </citation>
    <scope>NUCLEOTIDE SEQUENCE [LARGE SCALE GENOMIC DNA]</scope>
    <source>
        <strain evidence="2 3">DSM 29057</strain>
    </source>
</reference>
<gene>
    <name evidence="2" type="ORF">CLV60_13229</name>
</gene>
<evidence type="ECO:0008006" key="4">
    <source>
        <dbReference type="Google" id="ProtNLM"/>
    </source>
</evidence>
<feature type="chain" id="PRO_5015153417" description="CARDB protein" evidence="1">
    <location>
        <begin position="24"/>
        <end position="458"/>
    </location>
</feature>
<evidence type="ECO:0000313" key="3">
    <source>
        <dbReference type="Proteomes" id="UP000241964"/>
    </source>
</evidence>